<gene>
    <name evidence="2" type="ORF">Sango_0367300</name>
</gene>
<accession>A0AAE1XAI9</accession>
<evidence type="ECO:0000313" key="3">
    <source>
        <dbReference type="Proteomes" id="UP001289374"/>
    </source>
</evidence>
<name>A0AAE1XAI9_9LAMI</name>
<organism evidence="2 3">
    <name type="scientific">Sesamum angolense</name>
    <dbReference type="NCBI Taxonomy" id="2727404"/>
    <lineage>
        <taxon>Eukaryota</taxon>
        <taxon>Viridiplantae</taxon>
        <taxon>Streptophyta</taxon>
        <taxon>Embryophyta</taxon>
        <taxon>Tracheophyta</taxon>
        <taxon>Spermatophyta</taxon>
        <taxon>Magnoliopsida</taxon>
        <taxon>eudicotyledons</taxon>
        <taxon>Gunneridae</taxon>
        <taxon>Pentapetalae</taxon>
        <taxon>asterids</taxon>
        <taxon>lamiids</taxon>
        <taxon>Lamiales</taxon>
        <taxon>Pedaliaceae</taxon>
        <taxon>Sesamum</taxon>
    </lineage>
</organism>
<proteinExistence type="predicted"/>
<dbReference type="AlphaFoldDB" id="A0AAE1XAI9"/>
<reference evidence="2" key="1">
    <citation type="submission" date="2020-06" db="EMBL/GenBank/DDBJ databases">
        <authorList>
            <person name="Li T."/>
            <person name="Hu X."/>
            <person name="Zhang T."/>
            <person name="Song X."/>
            <person name="Zhang H."/>
            <person name="Dai N."/>
            <person name="Sheng W."/>
            <person name="Hou X."/>
            <person name="Wei L."/>
        </authorList>
    </citation>
    <scope>NUCLEOTIDE SEQUENCE</scope>
    <source>
        <strain evidence="2">K16</strain>
        <tissue evidence="2">Leaf</tissue>
    </source>
</reference>
<evidence type="ECO:0000313" key="2">
    <source>
        <dbReference type="EMBL" id="KAK4407863.1"/>
    </source>
</evidence>
<comment type="caution">
    <text evidence="2">The sequence shown here is derived from an EMBL/GenBank/DDBJ whole genome shotgun (WGS) entry which is preliminary data.</text>
</comment>
<dbReference type="Proteomes" id="UP001289374">
    <property type="component" value="Unassembled WGS sequence"/>
</dbReference>
<dbReference type="EMBL" id="JACGWL010000002">
    <property type="protein sequence ID" value="KAK4407863.1"/>
    <property type="molecule type" value="Genomic_DNA"/>
</dbReference>
<keyword evidence="3" id="KW-1185">Reference proteome</keyword>
<protein>
    <submittedName>
        <fullName evidence="2">Retrovirus-related Pol polyprotein from transposon TNT 1-94</fullName>
    </submittedName>
</protein>
<reference evidence="2" key="2">
    <citation type="journal article" date="2024" name="Plant">
        <title>Genomic evolution and insights into agronomic trait innovations of Sesamum species.</title>
        <authorList>
            <person name="Miao H."/>
            <person name="Wang L."/>
            <person name="Qu L."/>
            <person name="Liu H."/>
            <person name="Sun Y."/>
            <person name="Le M."/>
            <person name="Wang Q."/>
            <person name="Wei S."/>
            <person name="Zheng Y."/>
            <person name="Lin W."/>
            <person name="Duan Y."/>
            <person name="Cao H."/>
            <person name="Xiong S."/>
            <person name="Wang X."/>
            <person name="Wei L."/>
            <person name="Li C."/>
            <person name="Ma Q."/>
            <person name="Ju M."/>
            <person name="Zhao R."/>
            <person name="Li G."/>
            <person name="Mu C."/>
            <person name="Tian Q."/>
            <person name="Mei H."/>
            <person name="Zhang T."/>
            <person name="Gao T."/>
            <person name="Zhang H."/>
        </authorList>
    </citation>
    <scope>NUCLEOTIDE SEQUENCE</scope>
    <source>
        <strain evidence="2">K16</strain>
    </source>
</reference>
<feature type="compositionally biased region" description="Polar residues" evidence="1">
    <location>
        <begin position="154"/>
        <end position="164"/>
    </location>
</feature>
<evidence type="ECO:0000256" key="1">
    <source>
        <dbReference type="SAM" id="MobiDB-lite"/>
    </source>
</evidence>
<feature type="region of interest" description="Disordered" evidence="1">
    <location>
        <begin position="151"/>
        <end position="210"/>
    </location>
</feature>
<sequence>MRHGVMLSKKQSPKTDKELKKMLDIPYASAVGSIQYVAQYTRPNIAYALSVTSRYQAGELILEGFSDAGFQSDDDDVKSQSRFVFKLNGGVVAWKSSNTSPHRLSGGVLIFRGSPDRDLGSRRPTESTLEAKLEFNNDIIFSKLLREEHCAATTPPNTRSSLGASSFGDKREKRSVAAQYGSSSKRPRPSSSATPPPPPSPLKDYGGGSSHSLPLQLWQYDHLMLDSEGEAASFRATDILKGAATSLNRCLLSSESREDLDRMLSLVLAKAVTLRGELLSCLASESGES</sequence>